<evidence type="ECO:0000259" key="1">
    <source>
        <dbReference type="Pfam" id="PF05048"/>
    </source>
</evidence>
<dbReference type="InterPro" id="IPR022441">
    <property type="entry name" value="Para_beta_helix_rpt-2"/>
</dbReference>
<dbReference type="SMART" id="SM00710">
    <property type="entry name" value="PbH1"/>
    <property type="match status" value="4"/>
</dbReference>
<reference evidence="2" key="1">
    <citation type="submission" date="2014-07" db="EMBL/GenBank/DDBJ databases">
        <title>Methanogenic archaea and the global carbon cycle.</title>
        <authorList>
            <person name="Henriksen J.R."/>
            <person name="Luke J."/>
            <person name="Reinhart S."/>
            <person name="Benedict M.N."/>
            <person name="Youngblut N.D."/>
            <person name="Metcalf M.E."/>
            <person name="Whitaker R.J."/>
            <person name="Metcalf W.W."/>
        </authorList>
    </citation>
    <scope>NUCLEOTIDE SEQUENCE [LARGE SCALE GENOMIC DNA]</scope>
    <source>
        <strain evidence="2">3</strain>
    </source>
</reference>
<dbReference type="HOGENOM" id="CLU_1297503_0_0_2"/>
<dbReference type="NCBIfam" id="TIGR03804">
    <property type="entry name" value="para_beta_helix"/>
    <property type="match status" value="1"/>
</dbReference>
<keyword evidence="3" id="KW-1185">Reference proteome</keyword>
<dbReference type="Pfam" id="PF05048">
    <property type="entry name" value="NosD"/>
    <property type="match status" value="1"/>
</dbReference>
<dbReference type="OrthoDB" id="136053at2157"/>
<sequence length="221" mass="24097">MNKLSKLTLILVVLLILASTASAATLKVGPKESYKTIQKAVNAAHNGDTIQVAYGTYKENVKIDKSLTILGTKYPKVNGFYYCGGSGTINGFSIQKYGVQAWYAGGYRAVIRNNYFYNCGIDFAGHASNTLIKNNQIIGGTIHLQDTSDNTITGNIISKSKCGLFVGEGAGLPIVSGNTFKNCNYGVYLYGYEKNPGRLTTFTNNKYVKNKVNIGWGMKYF</sequence>
<dbReference type="PATRIC" id="fig|1434107.4.peg.3774"/>
<dbReference type="InterPro" id="IPR007742">
    <property type="entry name" value="NosD_dom"/>
</dbReference>
<dbReference type="EMBL" id="CP009517">
    <property type="protein sequence ID" value="AKB83553.1"/>
    <property type="molecule type" value="Genomic_DNA"/>
</dbReference>
<dbReference type="SUPFAM" id="SSF51126">
    <property type="entry name" value="Pectin lyase-like"/>
    <property type="match status" value="1"/>
</dbReference>
<dbReference type="InterPro" id="IPR011050">
    <property type="entry name" value="Pectin_lyase_fold/virulence"/>
</dbReference>
<protein>
    <submittedName>
        <fullName evidence="2">Cell surface protein</fullName>
    </submittedName>
</protein>
<dbReference type="GeneID" id="24790618"/>
<dbReference type="RefSeq" id="WP_048109166.1">
    <property type="nucleotide sequence ID" value="NZ_CP009517.1"/>
</dbReference>
<accession>A0A0E3SPC9</accession>
<dbReference type="InterPro" id="IPR006626">
    <property type="entry name" value="PbH1"/>
</dbReference>
<evidence type="ECO:0000313" key="3">
    <source>
        <dbReference type="Proteomes" id="UP000033066"/>
    </source>
</evidence>
<gene>
    <name evidence="2" type="ORF">MSBR3_2975</name>
</gene>
<proteinExistence type="predicted"/>
<name>A0A0E3SPC9_METBA</name>
<dbReference type="InterPro" id="IPR012334">
    <property type="entry name" value="Pectin_lyas_fold"/>
</dbReference>
<evidence type="ECO:0000313" key="2">
    <source>
        <dbReference type="EMBL" id="AKB83553.1"/>
    </source>
</evidence>
<dbReference type="KEGG" id="mbak:MSBR3_2975"/>
<organism evidence="2 3">
    <name type="scientific">Methanosarcina barkeri 3</name>
    <dbReference type="NCBI Taxonomy" id="1434107"/>
    <lineage>
        <taxon>Archaea</taxon>
        <taxon>Methanobacteriati</taxon>
        <taxon>Methanobacteriota</taxon>
        <taxon>Stenosarchaea group</taxon>
        <taxon>Methanomicrobia</taxon>
        <taxon>Methanosarcinales</taxon>
        <taxon>Methanosarcinaceae</taxon>
        <taxon>Methanosarcina</taxon>
    </lineage>
</organism>
<dbReference type="Proteomes" id="UP000033066">
    <property type="component" value="Chromosome"/>
</dbReference>
<dbReference type="AlphaFoldDB" id="A0A0E3SPC9"/>
<feature type="domain" description="Periplasmic copper-binding protein NosD beta helix" evidence="1">
    <location>
        <begin position="42"/>
        <end position="214"/>
    </location>
</feature>
<dbReference type="STRING" id="1434107.MSBR3_2975"/>
<dbReference type="Gene3D" id="2.160.20.10">
    <property type="entry name" value="Single-stranded right-handed beta-helix, Pectin lyase-like"/>
    <property type="match status" value="2"/>
</dbReference>